<dbReference type="GO" id="GO:0008234">
    <property type="term" value="F:cysteine-type peptidase activity"/>
    <property type="evidence" value="ECO:0007669"/>
    <property type="project" value="InterPro"/>
</dbReference>
<evidence type="ECO:0000256" key="2">
    <source>
        <dbReference type="SAM" id="SignalP"/>
    </source>
</evidence>
<dbReference type="InterPro" id="IPR001769">
    <property type="entry name" value="Gingipain"/>
</dbReference>
<gene>
    <name evidence="4" type="ORF">HMPREF0663_10049</name>
</gene>
<keyword evidence="1 2" id="KW-0732">Signal</keyword>
<dbReference type="HOGENOM" id="CLU_004870_0_0_10"/>
<dbReference type="Gene3D" id="2.60.40.4070">
    <property type="match status" value="1"/>
</dbReference>
<comment type="caution">
    <text evidence="4">The sequence shown here is derived from an EMBL/GenBank/DDBJ whole genome shotgun (WGS) entry which is preliminary data.</text>
</comment>
<dbReference type="Pfam" id="PF01364">
    <property type="entry name" value="Peptidase_C25"/>
    <property type="match status" value="1"/>
</dbReference>
<dbReference type="NCBIfam" id="NF033707">
    <property type="entry name" value="T9SS_sortase"/>
    <property type="match status" value="1"/>
</dbReference>
<dbReference type="STRING" id="28134.SAMN05444288_0792"/>
<evidence type="ECO:0000256" key="1">
    <source>
        <dbReference type="ARBA" id="ARBA00022729"/>
    </source>
</evidence>
<dbReference type="AlphaFoldDB" id="E7RLP9"/>
<dbReference type="Gene3D" id="3.40.50.1460">
    <property type="match status" value="1"/>
</dbReference>
<dbReference type="Gene3D" id="3.40.50.10390">
    <property type="entry name" value="Gingipain r, domain 1"/>
    <property type="match status" value="1"/>
</dbReference>
<dbReference type="RefSeq" id="WP_004368694.1">
    <property type="nucleotide sequence ID" value="NZ_GL833119.1"/>
</dbReference>
<dbReference type="CDD" id="cd02258">
    <property type="entry name" value="Peptidase_C25_N"/>
    <property type="match status" value="1"/>
</dbReference>
<accession>E7RLP9</accession>
<dbReference type="GO" id="GO:0006508">
    <property type="term" value="P:proteolysis"/>
    <property type="evidence" value="ECO:0007669"/>
    <property type="project" value="InterPro"/>
</dbReference>
<evidence type="ECO:0000313" key="5">
    <source>
        <dbReference type="Proteomes" id="UP000005580"/>
    </source>
</evidence>
<evidence type="ECO:0000259" key="3">
    <source>
        <dbReference type="Pfam" id="PF01364"/>
    </source>
</evidence>
<organism evidence="4 5">
    <name type="scientific">Hoylesella oralis ATCC 33269</name>
    <dbReference type="NCBI Taxonomy" id="873533"/>
    <lineage>
        <taxon>Bacteria</taxon>
        <taxon>Pseudomonadati</taxon>
        <taxon>Bacteroidota</taxon>
        <taxon>Bacteroidia</taxon>
        <taxon>Bacteroidales</taxon>
        <taxon>Prevotellaceae</taxon>
        <taxon>Hoylesella</taxon>
    </lineage>
</organism>
<dbReference type="NCBIfam" id="TIGR04183">
    <property type="entry name" value="Por_Secre_tail"/>
    <property type="match status" value="1"/>
</dbReference>
<feature type="domain" description="Gingipain" evidence="3">
    <location>
        <begin position="446"/>
        <end position="822"/>
    </location>
</feature>
<protein>
    <recommendedName>
        <fullName evidence="3">Gingipain domain-containing protein</fullName>
    </recommendedName>
</protein>
<dbReference type="EMBL" id="AEPE02000002">
    <property type="protein sequence ID" value="EFZ37680.1"/>
    <property type="molecule type" value="Genomic_DNA"/>
</dbReference>
<feature type="chain" id="PRO_5003221388" description="Gingipain domain-containing protein" evidence="2">
    <location>
        <begin position="24"/>
        <end position="1189"/>
    </location>
</feature>
<dbReference type="InterPro" id="IPR026444">
    <property type="entry name" value="Secre_tail"/>
</dbReference>
<dbReference type="InterPro" id="IPR029030">
    <property type="entry name" value="Caspase-like_dom_sf"/>
</dbReference>
<dbReference type="SUPFAM" id="SSF52129">
    <property type="entry name" value="Caspase-like"/>
    <property type="match status" value="1"/>
</dbReference>
<evidence type="ECO:0000313" key="4">
    <source>
        <dbReference type="EMBL" id="EFZ37680.1"/>
    </source>
</evidence>
<proteinExistence type="predicted"/>
<sequence length="1189" mass="130767">MHTTLKYVLLVAFLFTTATTANAQNFFNLTADEVKIDSVLPAFGYSFPLEGNYQDSLYTVTIVYPEYIDMPVSDIDRYKAISGKPLPAMPEVVQRLTFERKKASLDVSFCPLVYRNKKYQILVSFMLSVEAKPLKRSVRLARTRAGSAGSTRYAAHSVLSTGTWAKISVPASGVFELTNAVIRRAGFTDMSKVKLYGYGGTLQNETLTGDMLTATDDLKEVPTCTVNGKRLFYARGTVSWDSKTAMQRTRNPYSDRAYYFITQSNEAPLTVDSAAFLASFYPSNDDYHSLHEVDNYAWYHGGRNLFENIPINTGSSYTFKIDAPSEQQGKVAVVITAGSNSAASVEFNGKPIGTVSFVWNNDPYSYESYDMGKERVVTAVIDKLQLTNEVKITATSGGPVRLDYISLAFDTPRRAPYLATSSFPAAEYVYNITNQDLHAHGAADMIIIIPTSQKLLAQAKRLKEFHEQHDGMRVRIVPSDELINEFAGGTPDANAYRRYLKMLYDRAENEADMPKYLLLFGDCSWDNRMLTSDLQGAVKDDYLLCYESEDSFNKITCYVDDGYFCLLDDGEGGNPQSRDKLDMAVGRFPVTTEEDAKTLVDKTIGYVTNKNAGAWQNTIMFMGDDGNQNLHMTDANEAADSVAGWYPGYLIKKVMWDSYIRETSSTGNTYPEVTRLIKQQQAAGALIMDYAGHGSETQISHESVLRIGDFSSFTNANLPLWITASCDIMPFDGSAPTIGEAAMLNKKGGAVAFFGTTRTVYASYNKRINIAYLKYVLGLSGDKSITLGEAQRLAKNEMITTGKDLTTNKLQYSLLGDPAIALNRPTMNIVIDSINGMSVGSGTPLPTLKAGSAATVTGHIESATGDFDGIVTVTVRDKEETITCKLNNTSRDGATTAFTYKDRTKTLFTGSDNVKQGKFAFSFAIPKDIDYTEGRGLINVYAVNNENTLKAHGENDNFIVGGSSIEGNDSIGPSIYCYLNSPSFMNGGNVNTTPYFVAQITDEDGINATGNGIGHDLQLVIDGDMSKTYTLNENFTYDFGSYTKGSTYYSIPELAAGVHRLQFRAWDILNNSSTTELTFNVVQGLEPSLFNVSCTNNPASTSTTFIINHDRTGSMMDVEIDVFDMSGRLLWKHTESGVNTNGAYTVDWNLTVDGGTRLQTGVYLYRVRIASDGSSKASKAKKLIVTGNK</sequence>
<name>E7RLP9_9BACT</name>
<dbReference type="Proteomes" id="UP000005580">
    <property type="component" value="Unassembled WGS sequence"/>
</dbReference>
<dbReference type="eggNOG" id="COG1572">
    <property type="taxonomic scope" value="Bacteria"/>
</dbReference>
<reference evidence="4" key="1">
    <citation type="submission" date="2011-01" db="EMBL/GenBank/DDBJ databases">
        <authorList>
            <person name="Muzny D."/>
            <person name="Qin X."/>
            <person name="Buhay C."/>
            <person name="Dugan-Rocha S."/>
            <person name="Ding Y."/>
            <person name="Chen G."/>
            <person name="Hawes A."/>
            <person name="Holder M."/>
            <person name="Jhangiani S."/>
            <person name="Johnson A."/>
            <person name="Khan Z."/>
            <person name="Li Z."/>
            <person name="Liu W."/>
            <person name="Liu X."/>
            <person name="Perez L."/>
            <person name="Shen H."/>
            <person name="Wang Q."/>
            <person name="Watt J."/>
            <person name="Xi L."/>
            <person name="Xin Y."/>
            <person name="Zhou J."/>
            <person name="Deng J."/>
            <person name="Jiang H."/>
            <person name="Liu Y."/>
            <person name="Qu J."/>
            <person name="Song X.-Z."/>
            <person name="Zhang L."/>
            <person name="Villasana D."/>
            <person name="Johnson A."/>
            <person name="Liu J."/>
            <person name="Liyanage D."/>
            <person name="Lorensuhewa L."/>
            <person name="Robinson T."/>
            <person name="Song A."/>
            <person name="Song B.-B."/>
            <person name="Dinh H."/>
            <person name="Thornton R."/>
            <person name="Coyle M."/>
            <person name="Francisco L."/>
            <person name="Jackson L."/>
            <person name="Javaid M."/>
            <person name="Korchina V."/>
            <person name="Kovar C."/>
            <person name="Mata R."/>
            <person name="Mathew T."/>
            <person name="Ngo R."/>
            <person name="Nguyen L."/>
            <person name="Nguyen N."/>
            <person name="Okwuonu G."/>
            <person name="Ongeri F."/>
            <person name="Pham C."/>
            <person name="Simmons D."/>
            <person name="Wilczek-Boney K."/>
            <person name="Hale W."/>
            <person name="Jakkamsetti A."/>
            <person name="Pham P."/>
            <person name="Ruth R."/>
            <person name="San Lucas F."/>
            <person name="Warren J."/>
            <person name="Zhang J."/>
            <person name="Zhao Z."/>
            <person name="Zhou C."/>
            <person name="Zhu D."/>
            <person name="Lee S."/>
            <person name="Bess C."/>
            <person name="Blankenburg K."/>
            <person name="Forbes L."/>
            <person name="Fu Q."/>
            <person name="Gubbala S."/>
            <person name="Hirani K."/>
            <person name="Jayaseelan J.C."/>
            <person name="Lara F."/>
            <person name="Munidasa M."/>
            <person name="Palculict T."/>
            <person name="Patil S."/>
            <person name="Pu L.-L."/>
            <person name="Saada N."/>
            <person name="Tang L."/>
            <person name="Weissenberger G."/>
            <person name="Zhu Y."/>
            <person name="Hemphill L."/>
            <person name="Shang Y."/>
            <person name="Youmans B."/>
            <person name="Ayvaz T."/>
            <person name="Ross M."/>
            <person name="Santibanez J."/>
            <person name="Aqrawi P."/>
            <person name="Gross S."/>
            <person name="Joshi V."/>
            <person name="Fowler G."/>
            <person name="Nazareth L."/>
            <person name="Reid J."/>
            <person name="Worley K."/>
            <person name="Petrosino J."/>
            <person name="Highlander S."/>
            <person name="Gibbs R."/>
        </authorList>
    </citation>
    <scope>NUCLEOTIDE SEQUENCE [LARGE SCALE GENOMIC DNA]</scope>
    <source>
        <strain evidence="4">ATCC 33269</strain>
    </source>
</reference>
<feature type="signal peptide" evidence="2">
    <location>
        <begin position="1"/>
        <end position="23"/>
    </location>
</feature>
<dbReference type="InterPro" id="IPR029031">
    <property type="entry name" value="Gingipain_N_sf"/>
</dbReference>
<keyword evidence="5" id="KW-1185">Reference proteome</keyword>